<protein>
    <submittedName>
        <fullName evidence="2">Hydrolase in cluster with formaldehyde/S-nitrosomycothiol reductase MscR</fullName>
    </submittedName>
</protein>
<name>A0A6J4MEF9_9ACTN</name>
<feature type="compositionally biased region" description="Basic and acidic residues" evidence="1">
    <location>
        <begin position="72"/>
        <end position="86"/>
    </location>
</feature>
<dbReference type="EMBL" id="CADCUI010000054">
    <property type="protein sequence ID" value="CAA9357446.1"/>
    <property type="molecule type" value="Genomic_DNA"/>
</dbReference>
<keyword evidence="2" id="KW-0378">Hydrolase</keyword>
<feature type="compositionally biased region" description="Basic residues" evidence="1">
    <location>
        <begin position="187"/>
        <end position="206"/>
    </location>
</feature>
<dbReference type="AlphaFoldDB" id="A0A6J4MEF9"/>
<feature type="non-terminal residue" evidence="2">
    <location>
        <position position="1"/>
    </location>
</feature>
<sequence length="206" mass="22932">DESGRRPGGPCRDLGHLLPRRPDVRRRQQRVGGRQRRGVRGDRRAARRRRDPRGGGRAPGRGHPVHPRSRRPREDGAGAARGDRRPRPAPPRRQAAVGADTPGHDVGRRAGRRPGAGGGRPPADGPAHARPRPRGCLLLLPRPAVRLHRGHPLPRWPRRHRPLLQRPPHAGGLHPGQAHGAPAGDRRPHRPRRGHHDRRRGRQPRL</sequence>
<feature type="non-terminal residue" evidence="2">
    <location>
        <position position="206"/>
    </location>
</feature>
<feature type="compositionally biased region" description="Basic residues" evidence="1">
    <location>
        <begin position="27"/>
        <end position="38"/>
    </location>
</feature>
<evidence type="ECO:0000313" key="2">
    <source>
        <dbReference type="EMBL" id="CAA9357446.1"/>
    </source>
</evidence>
<accession>A0A6J4MEF9</accession>
<reference evidence="2" key="1">
    <citation type="submission" date="2020-02" db="EMBL/GenBank/DDBJ databases">
        <authorList>
            <person name="Meier V. D."/>
        </authorList>
    </citation>
    <scope>NUCLEOTIDE SEQUENCE</scope>
    <source>
        <strain evidence="2">AVDCRST_MAG34</strain>
    </source>
</reference>
<evidence type="ECO:0000256" key="1">
    <source>
        <dbReference type="SAM" id="MobiDB-lite"/>
    </source>
</evidence>
<feature type="region of interest" description="Disordered" evidence="1">
    <location>
        <begin position="1"/>
        <end position="134"/>
    </location>
</feature>
<organism evidence="2">
    <name type="scientific">uncultured Nocardioidaceae bacterium</name>
    <dbReference type="NCBI Taxonomy" id="253824"/>
    <lineage>
        <taxon>Bacteria</taxon>
        <taxon>Bacillati</taxon>
        <taxon>Actinomycetota</taxon>
        <taxon>Actinomycetes</taxon>
        <taxon>Propionibacteriales</taxon>
        <taxon>Nocardioidaceae</taxon>
        <taxon>environmental samples</taxon>
    </lineage>
</organism>
<gene>
    <name evidence="2" type="ORF">AVDCRST_MAG34-2200</name>
</gene>
<proteinExistence type="predicted"/>
<feature type="compositionally biased region" description="Low complexity" evidence="1">
    <location>
        <begin position="121"/>
        <end position="134"/>
    </location>
</feature>
<feature type="compositionally biased region" description="Basic residues" evidence="1">
    <location>
        <begin position="148"/>
        <end position="163"/>
    </location>
</feature>
<dbReference type="GO" id="GO:0016787">
    <property type="term" value="F:hydrolase activity"/>
    <property type="evidence" value="ECO:0007669"/>
    <property type="project" value="UniProtKB-KW"/>
</dbReference>
<feature type="region of interest" description="Disordered" evidence="1">
    <location>
        <begin position="148"/>
        <end position="206"/>
    </location>
</feature>